<dbReference type="SUPFAM" id="SSF53474">
    <property type="entry name" value="alpha/beta-Hydrolases"/>
    <property type="match status" value="1"/>
</dbReference>
<dbReference type="PANTHER" id="PTHR43798:SF31">
    <property type="entry name" value="AB HYDROLASE SUPERFAMILY PROTEIN YCLE"/>
    <property type="match status" value="1"/>
</dbReference>
<keyword evidence="4" id="KW-1185">Reference proteome</keyword>
<accession>A0ABW1IUQ4</accession>
<evidence type="ECO:0000256" key="1">
    <source>
        <dbReference type="ARBA" id="ARBA00022801"/>
    </source>
</evidence>
<feature type="domain" description="AB hydrolase-1" evidence="2">
    <location>
        <begin position="21"/>
        <end position="227"/>
    </location>
</feature>
<dbReference type="PRINTS" id="PR00111">
    <property type="entry name" value="ABHYDROLASE"/>
</dbReference>
<dbReference type="RefSeq" id="WP_379896268.1">
    <property type="nucleotide sequence ID" value="NZ_CBCSCT010000006.1"/>
</dbReference>
<dbReference type="GO" id="GO:0016787">
    <property type="term" value="F:hydrolase activity"/>
    <property type="evidence" value="ECO:0007669"/>
    <property type="project" value="UniProtKB-KW"/>
</dbReference>
<protein>
    <submittedName>
        <fullName evidence="3">Alpha/beta fold hydrolase</fullName>
    </submittedName>
</protein>
<organism evidence="3 4">
    <name type="scientific">Marinicrinis lubricantis</name>
    <dbReference type="NCBI Taxonomy" id="2086470"/>
    <lineage>
        <taxon>Bacteria</taxon>
        <taxon>Bacillati</taxon>
        <taxon>Bacillota</taxon>
        <taxon>Bacilli</taxon>
        <taxon>Bacillales</taxon>
        <taxon>Paenibacillaceae</taxon>
    </lineage>
</organism>
<sequence length="290" mass="33210">MPMIDVNGIKLHYHLKGRGLPILFIHPPLLTSENFNYQLEQLSDQFTVVVFDIRGHGHSEASAAPITYTLISSDIQQLMNALNIKKCYLAGYSTGGGIALDAMLTYPDRFYGGILISAMSEVSDPWLKFRISMAERMCDMKAKKLLSWAISYGNADMDITYRNLMESALKGNLENMKQYYSISKQFCCTDSLRYLKIPQLLVYGEKDKAFHRYAKMLKKELPSSQLYYIRGLRHQLPTKAPYKLNGLIRKWITEHQEMGLNNRVLTTLDRVPLVNTEYASTVSRQHQAPH</sequence>
<evidence type="ECO:0000313" key="4">
    <source>
        <dbReference type="Proteomes" id="UP001596250"/>
    </source>
</evidence>
<dbReference type="PANTHER" id="PTHR43798">
    <property type="entry name" value="MONOACYLGLYCEROL LIPASE"/>
    <property type="match status" value="1"/>
</dbReference>
<dbReference type="InterPro" id="IPR050266">
    <property type="entry name" value="AB_hydrolase_sf"/>
</dbReference>
<evidence type="ECO:0000313" key="3">
    <source>
        <dbReference type="EMBL" id="MFC5988778.1"/>
    </source>
</evidence>
<dbReference type="EMBL" id="JBHSQV010000184">
    <property type="protein sequence ID" value="MFC5988778.1"/>
    <property type="molecule type" value="Genomic_DNA"/>
</dbReference>
<name>A0ABW1IUQ4_9BACL</name>
<dbReference type="InterPro" id="IPR000073">
    <property type="entry name" value="AB_hydrolase_1"/>
</dbReference>
<keyword evidence="1 3" id="KW-0378">Hydrolase</keyword>
<comment type="caution">
    <text evidence="3">The sequence shown here is derived from an EMBL/GenBank/DDBJ whole genome shotgun (WGS) entry which is preliminary data.</text>
</comment>
<dbReference type="Gene3D" id="3.40.50.1820">
    <property type="entry name" value="alpha/beta hydrolase"/>
    <property type="match status" value="1"/>
</dbReference>
<dbReference type="Proteomes" id="UP001596250">
    <property type="component" value="Unassembled WGS sequence"/>
</dbReference>
<dbReference type="InterPro" id="IPR029058">
    <property type="entry name" value="AB_hydrolase_fold"/>
</dbReference>
<evidence type="ECO:0000259" key="2">
    <source>
        <dbReference type="Pfam" id="PF00561"/>
    </source>
</evidence>
<gene>
    <name evidence="3" type="ORF">ACFPXP_20435</name>
</gene>
<reference evidence="4" key="1">
    <citation type="journal article" date="2019" name="Int. J. Syst. Evol. Microbiol.">
        <title>The Global Catalogue of Microorganisms (GCM) 10K type strain sequencing project: providing services to taxonomists for standard genome sequencing and annotation.</title>
        <authorList>
            <consortium name="The Broad Institute Genomics Platform"/>
            <consortium name="The Broad Institute Genome Sequencing Center for Infectious Disease"/>
            <person name="Wu L."/>
            <person name="Ma J."/>
        </authorList>
    </citation>
    <scope>NUCLEOTIDE SEQUENCE [LARGE SCALE GENOMIC DNA]</scope>
    <source>
        <strain evidence="4">CCM 8749</strain>
    </source>
</reference>
<proteinExistence type="predicted"/>
<dbReference type="Pfam" id="PF00561">
    <property type="entry name" value="Abhydrolase_1"/>
    <property type="match status" value="1"/>
</dbReference>